<accession>A0A7C6AEY3</accession>
<protein>
    <submittedName>
        <fullName evidence="1">UPF0280 family protein</fullName>
    </submittedName>
</protein>
<dbReference type="NCBIfam" id="NF003323">
    <property type="entry name" value="PRK04334.1-3"/>
    <property type="match status" value="1"/>
</dbReference>
<name>A0A7C6AEY3_UNCW3</name>
<comment type="caution">
    <text evidence="1">The sequence shown here is derived from an EMBL/GenBank/DDBJ whole genome shotgun (WGS) entry which is preliminary data.</text>
</comment>
<evidence type="ECO:0000313" key="1">
    <source>
        <dbReference type="EMBL" id="HHS61992.1"/>
    </source>
</evidence>
<gene>
    <name evidence="1" type="ORF">ENV70_00025</name>
</gene>
<dbReference type="InterPro" id="IPR007183">
    <property type="entry name" value="UPF0280"/>
</dbReference>
<reference evidence="1" key="1">
    <citation type="journal article" date="2020" name="mSystems">
        <title>Genome- and Community-Level Interaction Insights into Carbon Utilization and Element Cycling Functions of Hydrothermarchaeota in Hydrothermal Sediment.</title>
        <authorList>
            <person name="Zhou Z."/>
            <person name="Liu Y."/>
            <person name="Xu W."/>
            <person name="Pan J."/>
            <person name="Luo Z.H."/>
            <person name="Li M."/>
        </authorList>
    </citation>
    <scope>NUCLEOTIDE SEQUENCE [LARGE SCALE GENOMIC DNA]</scope>
    <source>
        <strain evidence="1">SpSt-783</strain>
    </source>
</reference>
<dbReference type="AlphaFoldDB" id="A0A7C6AEY3"/>
<dbReference type="Gene3D" id="3.10.520.10">
    <property type="entry name" value="ApbE-like domains"/>
    <property type="match status" value="1"/>
</dbReference>
<dbReference type="PIRSF" id="PIRSF006421">
    <property type="entry name" value="UCP006421"/>
    <property type="match status" value="1"/>
</dbReference>
<organism evidence="1">
    <name type="scientific">candidate division WOR-3 bacterium</name>
    <dbReference type="NCBI Taxonomy" id="2052148"/>
    <lineage>
        <taxon>Bacteria</taxon>
        <taxon>Bacteria division WOR-3</taxon>
    </lineage>
</organism>
<proteinExistence type="predicted"/>
<dbReference type="SUPFAM" id="SSF143631">
    <property type="entry name" value="ApbE-like"/>
    <property type="match status" value="1"/>
</dbReference>
<dbReference type="EMBL" id="DTHJ01000002">
    <property type="protein sequence ID" value="HHS61992.1"/>
    <property type="molecule type" value="Genomic_DNA"/>
</dbReference>
<sequence length="247" mass="26873">MKTNLYIPRTYRNHCPDERFVRFNVVVKESDLFILTKRKLVTQAYYILSELRAQIESYIEMDRDFLTSLKPIKIIEPAAEIVREMAMVSEKMGVGPMAAVAGAISERVCKYLAQFSDEVIVENGGDIFIINKQPITIAIYAGNSPLSMRLGIEIEATFEGIGVATSSGTVGHSISFGNADAVTVISRNGGFADAAATAIGNMVKTRDDIKTALDFAMKIPDILGVVIIMGDEIGAAGESLRLKAITD</sequence>
<dbReference type="InterPro" id="IPR003374">
    <property type="entry name" value="ApbE-like_sf"/>
</dbReference>